<reference evidence="1 2" key="1">
    <citation type="submission" date="2021-06" db="EMBL/GenBank/DDBJ databases">
        <title>Caerostris darwini draft genome.</title>
        <authorList>
            <person name="Kono N."/>
            <person name="Arakawa K."/>
        </authorList>
    </citation>
    <scope>NUCLEOTIDE SEQUENCE [LARGE SCALE GENOMIC DNA]</scope>
</reference>
<organism evidence="1 2">
    <name type="scientific">Caerostris darwini</name>
    <dbReference type="NCBI Taxonomy" id="1538125"/>
    <lineage>
        <taxon>Eukaryota</taxon>
        <taxon>Metazoa</taxon>
        <taxon>Ecdysozoa</taxon>
        <taxon>Arthropoda</taxon>
        <taxon>Chelicerata</taxon>
        <taxon>Arachnida</taxon>
        <taxon>Araneae</taxon>
        <taxon>Araneomorphae</taxon>
        <taxon>Entelegynae</taxon>
        <taxon>Araneoidea</taxon>
        <taxon>Araneidae</taxon>
        <taxon>Caerostris</taxon>
    </lineage>
</organism>
<name>A0AAV4MJU6_9ARAC</name>
<proteinExistence type="predicted"/>
<evidence type="ECO:0000313" key="2">
    <source>
        <dbReference type="Proteomes" id="UP001054837"/>
    </source>
</evidence>
<keyword evidence="2" id="KW-1185">Reference proteome</keyword>
<dbReference type="EMBL" id="BPLQ01000549">
    <property type="protein sequence ID" value="GIX72643.1"/>
    <property type="molecule type" value="Genomic_DNA"/>
</dbReference>
<dbReference type="Proteomes" id="UP001054837">
    <property type="component" value="Unassembled WGS sequence"/>
</dbReference>
<protein>
    <submittedName>
        <fullName evidence="1">Uncharacterized protein</fullName>
    </submittedName>
</protein>
<accession>A0AAV4MJU6</accession>
<sequence>MPGRDTVNQQEKKPFHRELNGGYMFEFSNHWSFAQRIYYLGRNKSVHWNELVLGLSKGMEGANTPDSVLEVVHSNF</sequence>
<dbReference type="AlphaFoldDB" id="A0AAV4MJU6"/>
<comment type="caution">
    <text evidence="1">The sequence shown here is derived from an EMBL/GenBank/DDBJ whole genome shotgun (WGS) entry which is preliminary data.</text>
</comment>
<gene>
    <name evidence="1" type="ORF">CDAR_210531</name>
</gene>
<evidence type="ECO:0000313" key="1">
    <source>
        <dbReference type="EMBL" id="GIX72643.1"/>
    </source>
</evidence>